<evidence type="ECO:0000313" key="3">
    <source>
        <dbReference type="Proteomes" id="UP000326565"/>
    </source>
</evidence>
<gene>
    <name evidence="2" type="ORF">BDV29DRAFT_45458</name>
</gene>
<accession>A0A5N5XAG4</accession>
<name>A0A5N5XAG4_9EURO</name>
<keyword evidence="1" id="KW-1133">Transmembrane helix</keyword>
<organism evidence="2 3">
    <name type="scientific">Aspergillus leporis</name>
    <dbReference type="NCBI Taxonomy" id="41062"/>
    <lineage>
        <taxon>Eukaryota</taxon>
        <taxon>Fungi</taxon>
        <taxon>Dikarya</taxon>
        <taxon>Ascomycota</taxon>
        <taxon>Pezizomycotina</taxon>
        <taxon>Eurotiomycetes</taxon>
        <taxon>Eurotiomycetidae</taxon>
        <taxon>Eurotiales</taxon>
        <taxon>Aspergillaceae</taxon>
        <taxon>Aspergillus</taxon>
        <taxon>Aspergillus subgen. Circumdati</taxon>
    </lineage>
</organism>
<proteinExistence type="predicted"/>
<evidence type="ECO:0000313" key="2">
    <source>
        <dbReference type="EMBL" id="KAB8077636.1"/>
    </source>
</evidence>
<protein>
    <submittedName>
        <fullName evidence="2">Uncharacterized protein</fullName>
    </submittedName>
</protein>
<keyword evidence="1" id="KW-0812">Transmembrane</keyword>
<evidence type="ECO:0000256" key="1">
    <source>
        <dbReference type="SAM" id="Phobius"/>
    </source>
</evidence>
<dbReference type="EMBL" id="ML732166">
    <property type="protein sequence ID" value="KAB8077636.1"/>
    <property type="molecule type" value="Genomic_DNA"/>
</dbReference>
<dbReference type="Proteomes" id="UP000326565">
    <property type="component" value="Unassembled WGS sequence"/>
</dbReference>
<reference evidence="2 3" key="1">
    <citation type="submission" date="2019-04" db="EMBL/GenBank/DDBJ databases">
        <title>Friends and foes A comparative genomics study of 23 Aspergillus species from section Flavi.</title>
        <authorList>
            <consortium name="DOE Joint Genome Institute"/>
            <person name="Kjaerbolling I."/>
            <person name="Vesth T."/>
            <person name="Frisvad J.C."/>
            <person name="Nybo J.L."/>
            <person name="Theobald S."/>
            <person name="Kildgaard S."/>
            <person name="Isbrandt T."/>
            <person name="Kuo A."/>
            <person name="Sato A."/>
            <person name="Lyhne E.K."/>
            <person name="Kogle M.E."/>
            <person name="Wiebenga A."/>
            <person name="Kun R.S."/>
            <person name="Lubbers R.J."/>
            <person name="Makela M.R."/>
            <person name="Barry K."/>
            <person name="Chovatia M."/>
            <person name="Clum A."/>
            <person name="Daum C."/>
            <person name="Haridas S."/>
            <person name="He G."/>
            <person name="LaButti K."/>
            <person name="Lipzen A."/>
            <person name="Mondo S."/>
            <person name="Riley R."/>
            <person name="Salamov A."/>
            <person name="Simmons B.A."/>
            <person name="Magnuson J.K."/>
            <person name="Henrissat B."/>
            <person name="Mortensen U.H."/>
            <person name="Larsen T.O."/>
            <person name="Devries R.P."/>
            <person name="Grigoriev I.V."/>
            <person name="Machida M."/>
            <person name="Baker S.E."/>
            <person name="Andersen M.R."/>
        </authorList>
    </citation>
    <scope>NUCLEOTIDE SEQUENCE [LARGE SCALE GENOMIC DNA]</scope>
    <source>
        <strain evidence="2 3">CBS 151.66</strain>
    </source>
</reference>
<keyword evidence="1" id="KW-0472">Membrane</keyword>
<dbReference type="AlphaFoldDB" id="A0A5N5XAG4"/>
<sequence length="86" mass="9974">MLTHLSPVIEDRHIREPGYLAENMQCHMILFCLISGYSHFGFYFCILRVGIGRETCNPNIQRSDTIAHQENALPWKARHLRCCAMP</sequence>
<keyword evidence="3" id="KW-1185">Reference proteome</keyword>
<feature type="transmembrane region" description="Helical" evidence="1">
    <location>
        <begin position="28"/>
        <end position="51"/>
    </location>
</feature>